<protein>
    <submittedName>
        <fullName evidence="1">Uncharacterized protein</fullName>
    </submittedName>
</protein>
<accession>A0A4Z2GTZ2</accession>
<proteinExistence type="predicted"/>
<evidence type="ECO:0000313" key="1">
    <source>
        <dbReference type="EMBL" id="TNN57077.1"/>
    </source>
</evidence>
<dbReference type="Proteomes" id="UP000314294">
    <property type="component" value="Unassembled WGS sequence"/>
</dbReference>
<organism evidence="1 2">
    <name type="scientific">Liparis tanakae</name>
    <name type="common">Tanaka's snailfish</name>
    <dbReference type="NCBI Taxonomy" id="230148"/>
    <lineage>
        <taxon>Eukaryota</taxon>
        <taxon>Metazoa</taxon>
        <taxon>Chordata</taxon>
        <taxon>Craniata</taxon>
        <taxon>Vertebrata</taxon>
        <taxon>Euteleostomi</taxon>
        <taxon>Actinopterygii</taxon>
        <taxon>Neopterygii</taxon>
        <taxon>Teleostei</taxon>
        <taxon>Neoteleostei</taxon>
        <taxon>Acanthomorphata</taxon>
        <taxon>Eupercaria</taxon>
        <taxon>Perciformes</taxon>
        <taxon>Cottioidei</taxon>
        <taxon>Cottales</taxon>
        <taxon>Liparidae</taxon>
        <taxon>Liparis</taxon>
    </lineage>
</organism>
<sequence length="68" mass="7322">MKGPRSSNGWQVPGVETSPSAFPWQRPLKVSATPASVFISLEKPSEVPSKQRPIAISLATLGFWSVTV</sequence>
<dbReference type="AlphaFoldDB" id="A0A4Z2GTZ2"/>
<dbReference type="EMBL" id="SRLO01000413">
    <property type="protein sequence ID" value="TNN57077.1"/>
    <property type="molecule type" value="Genomic_DNA"/>
</dbReference>
<comment type="caution">
    <text evidence="1">The sequence shown here is derived from an EMBL/GenBank/DDBJ whole genome shotgun (WGS) entry which is preliminary data.</text>
</comment>
<gene>
    <name evidence="1" type="ORF">EYF80_032662</name>
</gene>
<keyword evidence="2" id="KW-1185">Reference proteome</keyword>
<name>A0A4Z2GTZ2_9TELE</name>
<evidence type="ECO:0000313" key="2">
    <source>
        <dbReference type="Proteomes" id="UP000314294"/>
    </source>
</evidence>
<reference evidence="1 2" key="1">
    <citation type="submission" date="2019-03" db="EMBL/GenBank/DDBJ databases">
        <title>First draft genome of Liparis tanakae, snailfish: a comprehensive survey of snailfish specific genes.</title>
        <authorList>
            <person name="Kim W."/>
            <person name="Song I."/>
            <person name="Jeong J.-H."/>
            <person name="Kim D."/>
            <person name="Kim S."/>
            <person name="Ryu S."/>
            <person name="Song J.Y."/>
            <person name="Lee S.K."/>
        </authorList>
    </citation>
    <scope>NUCLEOTIDE SEQUENCE [LARGE SCALE GENOMIC DNA]</scope>
    <source>
        <tissue evidence="1">Muscle</tissue>
    </source>
</reference>